<dbReference type="Pfam" id="PF00069">
    <property type="entry name" value="Pkinase"/>
    <property type="match status" value="1"/>
</dbReference>
<evidence type="ECO:0000313" key="8">
    <source>
        <dbReference type="Proteomes" id="UP001485043"/>
    </source>
</evidence>
<keyword evidence="8" id="KW-1185">Reference proteome</keyword>
<dbReference type="Proteomes" id="UP001485043">
    <property type="component" value="Unassembled WGS sequence"/>
</dbReference>
<dbReference type="PROSITE" id="PS50011">
    <property type="entry name" value="PROTEIN_KINASE_DOM"/>
    <property type="match status" value="1"/>
</dbReference>
<proteinExistence type="predicted"/>
<evidence type="ECO:0000256" key="5">
    <source>
        <dbReference type="SAM" id="Phobius"/>
    </source>
</evidence>
<dbReference type="SUPFAM" id="SSF56112">
    <property type="entry name" value="Protein kinase-like (PK-like)"/>
    <property type="match status" value="1"/>
</dbReference>
<dbReference type="EMBL" id="JALJOV010000326">
    <property type="protein sequence ID" value="KAK9864665.1"/>
    <property type="molecule type" value="Genomic_DNA"/>
</dbReference>
<gene>
    <name evidence="7" type="ORF">WJX84_000802</name>
</gene>
<accession>A0AAW1T7H2</accession>
<protein>
    <recommendedName>
        <fullName evidence="6">Protein kinase domain-containing protein</fullName>
    </recommendedName>
</protein>
<dbReference type="AlphaFoldDB" id="A0AAW1T7H2"/>
<dbReference type="InterPro" id="IPR050660">
    <property type="entry name" value="NEK_Ser/Thr_kinase"/>
</dbReference>
<keyword evidence="1" id="KW-0808">Transferase</keyword>
<organism evidence="7 8">
    <name type="scientific">Apatococcus fuscideae</name>
    <dbReference type="NCBI Taxonomy" id="2026836"/>
    <lineage>
        <taxon>Eukaryota</taxon>
        <taxon>Viridiplantae</taxon>
        <taxon>Chlorophyta</taxon>
        <taxon>core chlorophytes</taxon>
        <taxon>Trebouxiophyceae</taxon>
        <taxon>Chlorellales</taxon>
        <taxon>Chlorellaceae</taxon>
        <taxon>Apatococcus</taxon>
    </lineage>
</organism>
<evidence type="ECO:0000256" key="4">
    <source>
        <dbReference type="ARBA" id="ARBA00022840"/>
    </source>
</evidence>
<reference evidence="7 8" key="1">
    <citation type="journal article" date="2024" name="Nat. Commun.">
        <title>Phylogenomics reveals the evolutionary origins of lichenization in chlorophyte algae.</title>
        <authorList>
            <person name="Puginier C."/>
            <person name="Libourel C."/>
            <person name="Otte J."/>
            <person name="Skaloud P."/>
            <person name="Haon M."/>
            <person name="Grisel S."/>
            <person name="Petersen M."/>
            <person name="Berrin J.G."/>
            <person name="Delaux P.M."/>
            <person name="Dal Grande F."/>
            <person name="Keller J."/>
        </authorList>
    </citation>
    <scope>NUCLEOTIDE SEQUENCE [LARGE SCALE GENOMIC DNA]</scope>
    <source>
        <strain evidence="7 8">SAG 2523</strain>
    </source>
</reference>
<keyword evidence="4" id="KW-0067">ATP-binding</keyword>
<keyword evidence="5" id="KW-0472">Membrane</keyword>
<name>A0AAW1T7H2_9CHLO</name>
<evidence type="ECO:0000256" key="1">
    <source>
        <dbReference type="ARBA" id="ARBA00022679"/>
    </source>
</evidence>
<feature type="transmembrane region" description="Helical" evidence="5">
    <location>
        <begin position="337"/>
        <end position="360"/>
    </location>
</feature>
<keyword evidence="3" id="KW-0418">Kinase</keyword>
<dbReference type="SMART" id="SM00220">
    <property type="entry name" value="S_TKc"/>
    <property type="match status" value="1"/>
</dbReference>
<dbReference type="PANTHER" id="PTHR43671">
    <property type="entry name" value="SERINE/THREONINE-PROTEIN KINASE NEK"/>
    <property type="match status" value="1"/>
</dbReference>
<sequence>MSRLPGKSHSIFQQSKPARLLYKGAPFEGRYKMLEQLSRRGPLIKSTAKGSWGRKMYVKTLMQQHMTSWNELEALEKEAMVLRALSGKNLAIPSFVEITKEDSYNDAGGAIYLAQSFVEGPSPADRLSEGWKASPDELAHMASQLLKILQAMATAPGGPIAHNAITPRTIIMQQSSSSWQLKLTGFSSAEQPLEPHNRKLVPALTGATLGHALARDMEYAAPEALRGEARVGISDAYSLGAVLAAAATGKPPKFGLNGLWVVPPDLAADCLSDMIQGLLHRDWRYRLTADAAVGVLGGQTMDALPTTVPSPLQVIQHAGQKIGPPQAKTKFLRRLHYPIAVVGLSAALVSAICSLIWLLWAPHVQAGLPIPSYYC</sequence>
<dbReference type="Gene3D" id="1.10.510.10">
    <property type="entry name" value="Transferase(Phosphotransferase) domain 1"/>
    <property type="match status" value="1"/>
</dbReference>
<dbReference type="PANTHER" id="PTHR43671:SF92">
    <property type="entry name" value="SERINE_THREONINE-PROTEIN KINASE NEK10"/>
    <property type="match status" value="1"/>
</dbReference>
<evidence type="ECO:0000256" key="2">
    <source>
        <dbReference type="ARBA" id="ARBA00022741"/>
    </source>
</evidence>
<dbReference type="GO" id="GO:0004674">
    <property type="term" value="F:protein serine/threonine kinase activity"/>
    <property type="evidence" value="ECO:0007669"/>
    <property type="project" value="TreeGrafter"/>
</dbReference>
<evidence type="ECO:0000259" key="6">
    <source>
        <dbReference type="PROSITE" id="PS50011"/>
    </source>
</evidence>
<keyword evidence="2" id="KW-0547">Nucleotide-binding</keyword>
<keyword evidence="5" id="KW-0812">Transmembrane</keyword>
<feature type="domain" description="Protein kinase" evidence="6">
    <location>
        <begin position="31"/>
        <end position="304"/>
    </location>
</feature>
<comment type="caution">
    <text evidence="7">The sequence shown here is derived from an EMBL/GenBank/DDBJ whole genome shotgun (WGS) entry which is preliminary data.</text>
</comment>
<evidence type="ECO:0000256" key="3">
    <source>
        <dbReference type="ARBA" id="ARBA00022777"/>
    </source>
</evidence>
<keyword evidence="5" id="KW-1133">Transmembrane helix</keyword>
<dbReference type="InterPro" id="IPR011009">
    <property type="entry name" value="Kinase-like_dom_sf"/>
</dbReference>
<dbReference type="InterPro" id="IPR000719">
    <property type="entry name" value="Prot_kinase_dom"/>
</dbReference>
<evidence type="ECO:0000313" key="7">
    <source>
        <dbReference type="EMBL" id="KAK9864665.1"/>
    </source>
</evidence>
<dbReference type="GO" id="GO:0005524">
    <property type="term" value="F:ATP binding"/>
    <property type="evidence" value="ECO:0007669"/>
    <property type="project" value="UniProtKB-KW"/>
</dbReference>